<keyword evidence="3" id="KW-1185">Reference proteome</keyword>
<dbReference type="Gene3D" id="3.40.630.30">
    <property type="match status" value="1"/>
</dbReference>
<gene>
    <name evidence="2" type="ORF">ADK38_26560</name>
</gene>
<dbReference type="Pfam" id="PF13508">
    <property type="entry name" value="Acetyltransf_7"/>
    <property type="match status" value="1"/>
</dbReference>
<feature type="domain" description="N-acetyltransferase" evidence="1">
    <location>
        <begin position="19"/>
        <end position="180"/>
    </location>
</feature>
<dbReference type="PANTHER" id="PTHR43233">
    <property type="entry name" value="FAMILY N-ACETYLTRANSFERASE, PUTATIVE (AFU_ORTHOLOGUE AFUA_6G03350)-RELATED"/>
    <property type="match status" value="1"/>
</dbReference>
<dbReference type="InterPro" id="IPR053144">
    <property type="entry name" value="Acetyltransferase_Butenolide"/>
</dbReference>
<evidence type="ECO:0000259" key="1">
    <source>
        <dbReference type="PROSITE" id="PS51186"/>
    </source>
</evidence>
<proteinExistence type="predicted"/>
<dbReference type="InterPro" id="IPR016181">
    <property type="entry name" value="Acyl_CoA_acyltransferase"/>
</dbReference>
<evidence type="ECO:0000313" key="3">
    <source>
        <dbReference type="Proteomes" id="UP000037020"/>
    </source>
</evidence>
<evidence type="ECO:0000313" key="2">
    <source>
        <dbReference type="EMBL" id="KOG87236.1"/>
    </source>
</evidence>
<dbReference type="PANTHER" id="PTHR43233:SF1">
    <property type="entry name" value="FAMILY N-ACETYLTRANSFERASE, PUTATIVE (AFU_ORTHOLOGUE AFUA_6G03350)-RELATED"/>
    <property type="match status" value="1"/>
</dbReference>
<sequence>MSSLITGGVRRAAGAPATATVRRAAARDAKRLTGLVRNSAAYQGQYAAMVAGYTVGPDYIEAHRVFVAVDGDGGGVTGGGLADGGGGGGAGGAGAVLGFYALVVEPPELDLMFVSDAAQGRGIGRLLIAHMTAEARAAGLDRVRVVSHPPAEGFYRSMGARPLGMIPANPPAVLWDRPELMFPIEMVGGSEG</sequence>
<dbReference type="EMBL" id="LGUT01002350">
    <property type="protein sequence ID" value="KOG87236.1"/>
    <property type="molecule type" value="Genomic_DNA"/>
</dbReference>
<comment type="caution">
    <text evidence="2">The sequence shown here is derived from an EMBL/GenBank/DDBJ whole genome shotgun (WGS) entry which is preliminary data.</text>
</comment>
<protein>
    <recommendedName>
        <fullName evidence="1">N-acetyltransferase domain-containing protein</fullName>
    </recommendedName>
</protein>
<dbReference type="InterPro" id="IPR000182">
    <property type="entry name" value="GNAT_dom"/>
</dbReference>
<organism evidence="2 3">
    <name type="scientific">Streptomyces varsoviensis</name>
    <dbReference type="NCBI Taxonomy" id="67373"/>
    <lineage>
        <taxon>Bacteria</taxon>
        <taxon>Bacillati</taxon>
        <taxon>Actinomycetota</taxon>
        <taxon>Actinomycetes</taxon>
        <taxon>Kitasatosporales</taxon>
        <taxon>Streptomycetaceae</taxon>
        <taxon>Streptomyces</taxon>
    </lineage>
</organism>
<accession>A0ABR5J223</accession>
<reference evidence="2 3" key="1">
    <citation type="submission" date="2015-07" db="EMBL/GenBank/DDBJ databases">
        <authorList>
            <person name="Ju K.-S."/>
            <person name="Doroghazi J.R."/>
            <person name="Metcalf W.W."/>
        </authorList>
    </citation>
    <scope>NUCLEOTIDE SEQUENCE [LARGE SCALE GENOMIC DNA]</scope>
    <source>
        <strain evidence="2 3">NRRL B-3589</strain>
    </source>
</reference>
<name>A0ABR5J223_9ACTN</name>
<dbReference type="CDD" id="cd04301">
    <property type="entry name" value="NAT_SF"/>
    <property type="match status" value="1"/>
</dbReference>
<dbReference type="RefSeq" id="WP_048831586.1">
    <property type="nucleotide sequence ID" value="NZ_JBIRHZ010000001.1"/>
</dbReference>
<dbReference type="SUPFAM" id="SSF55729">
    <property type="entry name" value="Acyl-CoA N-acyltransferases (Nat)"/>
    <property type="match status" value="1"/>
</dbReference>
<dbReference type="PROSITE" id="PS51186">
    <property type="entry name" value="GNAT"/>
    <property type="match status" value="1"/>
</dbReference>
<dbReference type="Proteomes" id="UP000037020">
    <property type="component" value="Unassembled WGS sequence"/>
</dbReference>